<dbReference type="EnsemblMetazoa" id="OVOC10120.1">
    <property type="protein sequence ID" value="OVOC10120.1"/>
    <property type="gene ID" value="WBGene00246929"/>
</dbReference>
<accession>A0A8R1XKC8</accession>
<comment type="subcellular location">
    <subcellularLocation>
        <location evidence="1">Membrane</location>
        <topology evidence="1">Single-pass type I membrane protein</topology>
    </subcellularLocation>
</comment>
<keyword evidence="4 7" id="KW-1133">Transmembrane helix</keyword>
<evidence type="ECO:0000256" key="1">
    <source>
        <dbReference type="ARBA" id="ARBA00004479"/>
    </source>
</evidence>
<evidence type="ECO:0000256" key="2">
    <source>
        <dbReference type="ARBA" id="ARBA00022692"/>
    </source>
</evidence>
<dbReference type="Proteomes" id="UP000024404">
    <property type="component" value="Unassembled WGS sequence"/>
</dbReference>
<keyword evidence="9" id="KW-1185">Reference proteome</keyword>
<sequence length="507" mass="59532">MTRISDEHKDDYNRKLKSYYRCMKGREKYIKQRITPIQAIVALRDAELELQCFRCLSPEEQTEVEEVWKPNESFIGKKIRQIIDKVKEFILSQVKHVKTEMNEWDYHWEKAGFDEGWKGWWRSVVDIDPTLSVTEKTISLIKKFMKRQPNEPKLGDHFELILPKVSRKDMGWYRCIKRVNNTMNIANMYYVDVITNSTPEIIINKSVETEEQAMSHEFADLKLQSRAIATPWSECSICDTRKGEMRRKIACHLKIASGISYDAISNSNISYMQLFSHIPCRSSLIPIQVRHILWPIQDIVQVENCYVPCTRTKIQQTRLIKSKNEFGREVIIDEIPPGEYQMNERLPPLRKAVKREAIEALENDPYILSCPQKEFGIFWALNETYISSISLLAQYPDKRIYISGDNELIINYLKLEDDESFFSCHQAFDGDVLRTFSFIVNKGKQRQEIVEYINFGIRYGAFLLIILLVLSIILNTSVDSEKYRREVVMKQHINKEINKPNNKINSK</sequence>
<organism evidence="8 9">
    <name type="scientific">Onchocerca volvulus</name>
    <dbReference type="NCBI Taxonomy" id="6282"/>
    <lineage>
        <taxon>Eukaryota</taxon>
        <taxon>Metazoa</taxon>
        <taxon>Ecdysozoa</taxon>
        <taxon>Nematoda</taxon>
        <taxon>Chromadorea</taxon>
        <taxon>Rhabditida</taxon>
        <taxon>Spirurina</taxon>
        <taxon>Spiruromorpha</taxon>
        <taxon>Filarioidea</taxon>
        <taxon>Onchocercidae</taxon>
        <taxon>Onchocerca</taxon>
    </lineage>
</organism>
<dbReference type="PANTHER" id="PTHR32178:SF6">
    <property type="entry name" value="IG-LIKE DOMAIN-CONTAINING PROTEIN"/>
    <property type="match status" value="1"/>
</dbReference>
<dbReference type="EMBL" id="CMVM020000319">
    <property type="status" value="NOT_ANNOTATED_CDS"/>
    <property type="molecule type" value="Genomic_DNA"/>
</dbReference>
<keyword evidence="5 7" id="KW-0472">Membrane</keyword>
<evidence type="ECO:0000256" key="6">
    <source>
        <dbReference type="ARBA" id="ARBA00023180"/>
    </source>
</evidence>
<dbReference type="InterPro" id="IPR039311">
    <property type="entry name" value="FAM187A/B"/>
</dbReference>
<dbReference type="AlphaFoldDB" id="A0A8R1XKC8"/>
<dbReference type="GO" id="GO:0016020">
    <property type="term" value="C:membrane"/>
    <property type="evidence" value="ECO:0007669"/>
    <property type="project" value="UniProtKB-SubCell"/>
</dbReference>
<dbReference type="OMA" id="DSDEYFC"/>
<evidence type="ECO:0000256" key="5">
    <source>
        <dbReference type="ARBA" id="ARBA00023136"/>
    </source>
</evidence>
<dbReference type="PANTHER" id="PTHR32178">
    <property type="entry name" value="FAM187"/>
    <property type="match status" value="1"/>
</dbReference>
<keyword evidence="2 7" id="KW-0812">Transmembrane</keyword>
<evidence type="ECO:0000313" key="8">
    <source>
        <dbReference type="EnsemblMetazoa" id="OVOC10120.1"/>
    </source>
</evidence>
<evidence type="ECO:0008006" key="10">
    <source>
        <dbReference type="Google" id="ProtNLM"/>
    </source>
</evidence>
<evidence type="ECO:0000313" key="9">
    <source>
        <dbReference type="Proteomes" id="UP000024404"/>
    </source>
</evidence>
<protein>
    <recommendedName>
        <fullName evidence="10">Ig-like domain-containing protein</fullName>
    </recommendedName>
</protein>
<keyword evidence="6" id="KW-0325">Glycoprotein</keyword>
<feature type="transmembrane region" description="Helical" evidence="7">
    <location>
        <begin position="455"/>
        <end position="475"/>
    </location>
</feature>
<proteinExistence type="predicted"/>
<reference evidence="9" key="1">
    <citation type="submission" date="2013-10" db="EMBL/GenBank/DDBJ databases">
        <title>Genome sequencing of Onchocerca volvulus.</title>
        <authorList>
            <person name="Cotton J."/>
            <person name="Tsai J."/>
            <person name="Stanley E."/>
            <person name="Tracey A."/>
            <person name="Holroyd N."/>
            <person name="Lustigman S."/>
            <person name="Berriman M."/>
        </authorList>
    </citation>
    <scope>NUCLEOTIDE SEQUENCE</scope>
</reference>
<reference evidence="8" key="2">
    <citation type="submission" date="2022-06" db="UniProtKB">
        <authorList>
            <consortium name="EnsemblMetazoa"/>
        </authorList>
    </citation>
    <scope>IDENTIFICATION</scope>
</reference>
<evidence type="ECO:0000256" key="7">
    <source>
        <dbReference type="SAM" id="Phobius"/>
    </source>
</evidence>
<evidence type="ECO:0000256" key="3">
    <source>
        <dbReference type="ARBA" id="ARBA00022729"/>
    </source>
</evidence>
<keyword evidence="3" id="KW-0732">Signal</keyword>
<evidence type="ECO:0000256" key="4">
    <source>
        <dbReference type="ARBA" id="ARBA00022989"/>
    </source>
</evidence>
<name>A0A8R1XKC8_ONCVO</name>